<name>A0A9P1IL16_9PELO</name>
<sequence>MFLMVELIMRPRKFRIYELISPISDDWKPQLEYFSQTLIKNAMLLGYVVVAFNRFTTLCFYNMSNLLKLASFII</sequence>
<evidence type="ECO:0000313" key="2">
    <source>
        <dbReference type="Proteomes" id="UP001152747"/>
    </source>
</evidence>
<proteinExistence type="predicted"/>
<organism evidence="1 2">
    <name type="scientific">Caenorhabditis angaria</name>
    <dbReference type="NCBI Taxonomy" id="860376"/>
    <lineage>
        <taxon>Eukaryota</taxon>
        <taxon>Metazoa</taxon>
        <taxon>Ecdysozoa</taxon>
        <taxon>Nematoda</taxon>
        <taxon>Chromadorea</taxon>
        <taxon>Rhabditida</taxon>
        <taxon>Rhabditina</taxon>
        <taxon>Rhabditomorpha</taxon>
        <taxon>Rhabditoidea</taxon>
        <taxon>Rhabditidae</taxon>
        <taxon>Peloderinae</taxon>
        <taxon>Caenorhabditis</taxon>
    </lineage>
</organism>
<dbReference type="EMBL" id="CANHGI010000004">
    <property type="protein sequence ID" value="CAI5447016.1"/>
    <property type="molecule type" value="Genomic_DNA"/>
</dbReference>
<reference evidence="1" key="1">
    <citation type="submission" date="2022-11" db="EMBL/GenBank/DDBJ databases">
        <authorList>
            <person name="Kikuchi T."/>
        </authorList>
    </citation>
    <scope>NUCLEOTIDE SEQUENCE</scope>
    <source>
        <strain evidence="1">PS1010</strain>
    </source>
</reference>
<dbReference type="Proteomes" id="UP001152747">
    <property type="component" value="Unassembled WGS sequence"/>
</dbReference>
<evidence type="ECO:0008006" key="3">
    <source>
        <dbReference type="Google" id="ProtNLM"/>
    </source>
</evidence>
<keyword evidence="2" id="KW-1185">Reference proteome</keyword>
<dbReference type="AlphaFoldDB" id="A0A9P1IL16"/>
<comment type="caution">
    <text evidence="1">The sequence shown here is derived from an EMBL/GenBank/DDBJ whole genome shotgun (WGS) entry which is preliminary data.</text>
</comment>
<evidence type="ECO:0000313" key="1">
    <source>
        <dbReference type="EMBL" id="CAI5447016.1"/>
    </source>
</evidence>
<dbReference type="OrthoDB" id="5867137at2759"/>
<gene>
    <name evidence="1" type="ORF">CAMP_LOCUS9653</name>
</gene>
<accession>A0A9P1IL16</accession>
<protein>
    <recommendedName>
        <fullName evidence="3">Serpentine receptor class gamma</fullName>
    </recommendedName>
</protein>